<dbReference type="GO" id="GO:0016020">
    <property type="term" value="C:membrane"/>
    <property type="evidence" value="ECO:0007669"/>
    <property type="project" value="UniProtKB-SubCell"/>
</dbReference>
<protein>
    <recommendedName>
        <fullName evidence="8">SURF1-like protein</fullName>
    </recommendedName>
</protein>
<feature type="transmembrane region" description="Helical" evidence="5">
    <location>
        <begin position="250"/>
        <end position="270"/>
    </location>
</feature>
<dbReference type="InterPro" id="IPR002994">
    <property type="entry name" value="Surf1/Shy1"/>
</dbReference>
<dbReference type="InterPro" id="IPR045214">
    <property type="entry name" value="Surf1/Surf4"/>
</dbReference>
<evidence type="ECO:0000313" key="6">
    <source>
        <dbReference type="EMBL" id="SBT71576.1"/>
    </source>
</evidence>
<keyword evidence="4 5" id="KW-0472">Membrane</keyword>
<dbReference type="PANTHER" id="PTHR23427:SF2">
    <property type="entry name" value="SURFEIT LOCUS PROTEIN 1"/>
    <property type="match status" value="1"/>
</dbReference>
<sequence length="722" mass="86715">MYIYIYIYTCMYIMHIWIQLKFEDDIKHNCLKSGCNGYLYLQMLKIMFHLQKRKNECTNISYKYLSKFILRELHIQCPPSTLCDKYCVKKTYDDGLIKKTNRIRLLFFYKNGKFFHDVKKRKLTRFKSKKKRNKFVTNSGKKFLLQGVHIDMLNEELKSIEKKINEKNIIENKDKKVTSADFKYPSQRLYKANEEEINLIRKSEGQYYLPLECENSTIIRLIDIKNKVSSPIFRCVRNSKFGLRKNERTFFFYYSSFICSFFFSMGIWQYKKMEKKKFLIDYILHNLNKPVIVINDFDFPWFDDFLILKKNYKILNENLAQYDEKESKLLSSINLLEIVLRVLTFYEKVRVFHGRIIRKKKDLCCNDNSNNTPNGVDKICVNEADEKKGEEGEDAELYNKKKNVENGIKLTVDLENISSVYEWINRIRNENALLKLYRKMSKKDLTEDELKKLVLEKYKYRKVQLTGVLDTTKEFYIGPKIHEFNKKKKYYYVICPLFLKSGKCILVNRGLISEEILEEKKNEIPKIVTLRGILDPGELYECPFKKIKKFSNKSVYSNYFLYYDTEEICHYANISDFEGSSFFIANIYDIIFHEDYNNDIRTDYYSNYNKGNTKELDSNLKKLNDITINDMDRESQERIKRLLKNSDSAKKAENGTFQNIKPFRYDEHFIHKKKKEYFKFYADETTHFNYACQWFLFAFVFSTISVFKLKMFYYEQINNAIN</sequence>
<reference evidence="6 7" key="1">
    <citation type="submission" date="2016-06" db="EMBL/GenBank/DDBJ databases">
        <authorList>
            <consortium name="Pathogen Informatics"/>
        </authorList>
    </citation>
    <scope>NUCLEOTIDE SEQUENCE [LARGE SCALE GENOMIC DNA]</scope>
    <source>
        <strain evidence="6">PmlGA01</strain>
    </source>
</reference>
<evidence type="ECO:0008006" key="8">
    <source>
        <dbReference type="Google" id="ProtNLM"/>
    </source>
</evidence>
<evidence type="ECO:0000256" key="5">
    <source>
        <dbReference type="SAM" id="Phobius"/>
    </source>
</evidence>
<comment type="subcellular location">
    <subcellularLocation>
        <location evidence="1">Membrane</location>
    </subcellularLocation>
</comment>
<evidence type="ECO:0000256" key="4">
    <source>
        <dbReference type="ARBA" id="ARBA00023136"/>
    </source>
</evidence>
<dbReference type="PANTHER" id="PTHR23427">
    <property type="entry name" value="SURFEIT LOCUS PROTEIN"/>
    <property type="match status" value="1"/>
</dbReference>
<name>A0A1C3KDE5_PLAMA</name>
<organism evidence="6 7">
    <name type="scientific">Plasmodium malariae</name>
    <dbReference type="NCBI Taxonomy" id="5858"/>
    <lineage>
        <taxon>Eukaryota</taxon>
        <taxon>Sar</taxon>
        <taxon>Alveolata</taxon>
        <taxon>Apicomplexa</taxon>
        <taxon>Aconoidasida</taxon>
        <taxon>Haemosporida</taxon>
        <taxon>Plasmodiidae</taxon>
        <taxon>Plasmodium</taxon>
        <taxon>Plasmodium (Plasmodium)</taxon>
    </lineage>
</organism>
<evidence type="ECO:0000256" key="3">
    <source>
        <dbReference type="ARBA" id="ARBA00022989"/>
    </source>
</evidence>
<keyword evidence="3 5" id="KW-1133">Transmembrane helix</keyword>
<evidence type="ECO:0000313" key="7">
    <source>
        <dbReference type="Proteomes" id="UP000219799"/>
    </source>
</evidence>
<evidence type="ECO:0000256" key="2">
    <source>
        <dbReference type="ARBA" id="ARBA00022692"/>
    </source>
</evidence>
<gene>
    <name evidence="6" type="primary">PmlGA01_100005300</name>
    <name evidence="6" type="ORF">PMLGA01_100005300</name>
</gene>
<dbReference type="EMBL" id="LT594498">
    <property type="protein sequence ID" value="SBT71576.1"/>
    <property type="molecule type" value="Genomic_DNA"/>
</dbReference>
<dbReference type="Proteomes" id="UP000219799">
    <property type="component" value="Chromosome 10"/>
</dbReference>
<feature type="transmembrane region" description="Helical" evidence="5">
    <location>
        <begin position="694"/>
        <end position="713"/>
    </location>
</feature>
<dbReference type="VEuPathDB" id="PlasmoDB:PmUG01_10013500"/>
<keyword evidence="2 5" id="KW-0812">Transmembrane</keyword>
<accession>A0A1C3KDE5</accession>
<evidence type="ECO:0000256" key="1">
    <source>
        <dbReference type="ARBA" id="ARBA00004370"/>
    </source>
</evidence>
<dbReference type="Pfam" id="PF02104">
    <property type="entry name" value="SURF1"/>
    <property type="match status" value="1"/>
</dbReference>
<proteinExistence type="predicted"/>
<dbReference type="AlphaFoldDB" id="A0A1C3KDE5"/>